<organism evidence="3 4">
    <name type="scientific">Rhododendron griersonianum</name>
    <dbReference type="NCBI Taxonomy" id="479676"/>
    <lineage>
        <taxon>Eukaryota</taxon>
        <taxon>Viridiplantae</taxon>
        <taxon>Streptophyta</taxon>
        <taxon>Embryophyta</taxon>
        <taxon>Tracheophyta</taxon>
        <taxon>Spermatophyta</taxon>
        <taxon>Magnoliopsida</taxon>
        <taxon>eudicotyledons</taxon>
        <taxon>Gunneridae</taxon>
        <taxon>Pentapetalae</taxon>
        <taxon>asterids</taxon>
        <taxon>Ericales</taxon>
        <taxon>Ericaceae</taxon>
        <taxon>Ericoideae</taxon>
        <taxon>Rhodoreae</taxon>
        <taxon>Rhododendron</taxon>
    </lineage>
</organism>
<protein>
    <recommendedName>
        <fullName evidence="2">DUF7804 domain-containing protein</fullName>
    </recommendedName>
</protein>
<dbReference type="AlphaFoldDB" id="A0AAV6J4K1"/>
<keyword evidence="4" id="KW-1185">Reference proteome</keyword>
<feature type="region of interest" description="Disordered" evidence="1">
    <location>
        <begin position="311"/>
        <end position="333"/>
    </location>
</feature>
<proteinExistence type="predicted"/>
<feature type="region of interest" description="Disordered" evidence="1">
    <location>
        <begin position="31"/>
        <end position="64"/>
    </location>
</feature>
<evidence type="ECO:0000313" key="3">
    <source>
        <dbReference type="EMBL" id="KAG5533629.1"/>
    </source>
</evidence>
<dbReference type="InterPro" id="IPR056706">
    <property type="entry name" value="DUF7804"/>
</dbReference>
<reference evidence="3" key="1">
    <citation type="submission" date="2020-08" db="EMBL/GenBank/DDBJ databases">
        <title>Plant Genome Project.</title>
        <authorList>
            <person name="Zhang R.-G."/>
        </authorList>
    </citation>
    <scope>NUCLEOTIDE SEQUENCE</scope>
    <source>
        <strain evidence="3">WSP0</strain>
        <tissue evidence="3">Leaf</tissue>
    </source>
</reference>
<evidence type="ECO:0000313" key="4">
    <source>
        <dbReference type="Proteomes" id="UP000823749"/>
    </source>
</evidence>
<comment type="caution">
    <text evidence="3">The sequence shown here is derived from an EMBL/GenBank/DDBJ whole genome shotgun (WGS) entry which is preliminary data.</text>
</comment>
<evidence type="ECO:0000256" key="1">
    <source>
        <dbReference type="SAM" id="MobiDB-lite"/>
    </source>
</evidence>
<accession>A0AAV6J4K1</accession>
<evidence type="ECO:0000259" key="2">
    <source>
        <dbReference type="Pfam" id="PF25089"/>
    </source>
</evidence>
<dbReference type="Proteomes" id="UP000823749">
    <property type="component" value="Chromosome 9"/>
</dbReference>
<feature type="domain" description="DUF7804" evidence="2">
    <location>
        <begin position="86"/>
        <end position="165"/>
    </location>
</feature>
<dbReference type="Pfam" id="PF25089">
    <property type="entry name" value="DUF7804"/>
    <property type="match status" value="1"/>
</dbReference>
<gene>
    <name evidence="3" type="ORF">RHGRI_027722</name>
</gene>
<dbReference type="PANTHER" id="PTHR33924">
    <property type="entry name" value="CATION-TRANSPORTING ATPASE"/>
    <property type="match status" value="1"/>
</dbReference>
<name>A0AAV6J4K1_9ERIC</name>
<dbReference type="PANTHER" id="PTHR33924:SF5">
    <property type="entry name" value="CATION-TRANSPORTING ATPASE"/>
    <property type="match status" value="1"/>
</dbReference>
<sequence length="594" mass="64870">MASVSSVPYEVNSSFAAFNLSSSRRMAPCCSINPRSKNDADSSPRRIATLRSHSSRKRLPRISAAATASNSSVLAPRSGNDGGVLFSETLDEWMRDSTAEIVRNLRKAPLLVQIYASGDGSAEKVETEKAVADEWPGVTRRWKDGVAPPPDGVILVEELAGDGGEEDGTRAWGMVVQGKGAECGPSMVGDKRSAADFGEQSELRPKRVKMRDLESVFRSEGTGTPACAYQLTSGKHDMEQEANFAKPKGFGWDLNAEDVSTSPDENPFHPYKNLEYHKSIDASECGSSTGPLEEKDPMRVWKEMKQNGFLSSSHGGIPIPKPRGRKSKFDGPKKKMEIAKREQVDRFAKIAAPSGLLNELNPGIINHVRNSKQVLSIIEALVRSEKLENRKQAIPMKSERNDFENANMVQMNHTGPSYEDGSHMTLGGSSQQKRGFPTLMGGSFYSKDDILALKLSSSTTTASENISSLSNEDSENISSVSSLSVKAANVASQWLELLYQDTKGRLAALQRSKKRVRAVIHTDLPLLISQEFSSNQENEPCAMLAGRCNADAELHRARLEEADKLEREVAVRAAAASIYSTCNILTSAENLPRF</sequence>
<dbReference type="EMBL" id="JACTNZ010000009">
    <property type="protein sequence ID" value="KAG5533629.1"/>
    <property type="molecule type" value="Genomic_DNA"/>
</dbReference>